<name>A0A8J2JJG3_FUSEQ</name>
<dbReference type="EMBL" id="CAJSTJ010000197">
    <property type="protein sequence ID" value="CAG7566234.1"/>
    <property type="molecule type" value="Genomic_DNA"/>
</dbReference>
<evidence type="ECO:0000313" key="2">
    <source>
        <dbReference type="Proteomes" id="UP000693738"/>
    </source>
</evidence>
<comment type="caution">
    <text evidence="1">The sequence shown here is derived from an EMBL/GenBank/DDBJ whole genome shotgun (WGS) entry which is preliminary data.</text>
</comment>
<dbReference type="Proteomes" id="UP000693738">
    <property type="component" value="Unassembled WGS sequence"/>
</dbReference>
<reference evidence="1" key="1">
    <citation type="submission" date="2021-05" db="EMBL/GenBank/DDBJ databases">
        <authorList>
            <person name="Khan N."/>
        </authorList>
    </citation>
    <scope>NUCLEOTIDE SEQUENCE</scope>
</reference>
<evidence type="ECO:0000313" key="1">
    <source>
        <dbReference type="EMBL" id="CAG7566234.1"/>
    </source>
</evidence>
<gene>
    <name evidence="1" type="ORF">FEQUK3_LOCUS11955</name>
</gene>
<sequence>MTHLTPSNCSLFLAIPNDLLQQIYNLCVPLDFRLSVSKHVCRMVRGEGDGFHYKSAFGNAPAAHLDALPGLLLVCRQITDEVKPMIYRNTTLTVNMCFGGQAKLESLFSPETRAHFRNMILILDSERLSYSTGCDMDPEVWDKILNNLLRLGIVVEQPGPQLLGIDEEREKWLAWLTPTLEYINQAVRKEIEIIADTDGMPKATQIVKSAMPGRRNFQILRDGDPIFFRAEWSQESDDEYFNYHSD</sequence>
<organism evidence="1 2">
    <name type="scientific">Fusarium equiseti</name>
    <name type="common">Fusarium scirpi</name>
    <dbReference type="NCBI Taxonomy" id="61235"/>
    <lineage>
        <taxon>Eukaryota</taxon>
        <taxon>Fungi</taxon>
        <taxon>Dikarya</taxon>
        <taxon>Ascomycota</taxon>
        <taxon>Pezizomycotina</taxon>
        <taxon>Sordariomycetes</taxon>
        <taxon>Hypocreomycetidae</taxon>
        <taxon>Hypocreales</taxon>
        <taxon>Nectriaceae</taxon>
        <taxon>Fusarium</taxon>
        <taxon>Fusarium incarnatum-equiseti species complex</taxon>
    </lineage>
</organism>
<protein>
    <recommendedName>
        <fullName evidence="3">F-box domain-containing protein</fullName>
    </recommendedName>
</protein>
<proteinExistence type="predicted"/>
<accession>A0A8J2JJG3</accession>
<evidence type="ECO:0008006" key="3">
    <source>
        <dbReference type="Google" id="ProtNLM"/>
    </source>
</evidence>
<dbReference type="AlphaFoldDB" id="A0A8J2JJG3"/>